<name>A0A9P5Z6Q1_9AGAR</name>
<organism evidence="2 3">
    <name type="scientific">Pholiota conissans</name>
    <dbReference type="NCBI Taxonomy" id="109636"/>
    <lineage>
        <taxon>Eukaryota</taxon>
        <taxon>Fungi</taxon>
        <taxon>Dikarya</taxon>
        <taxon>Basidiomycota</taxon>
        <taxon>Agaricomycotina</taxon>
        <taxon>Agaricomycetes</taxon>
        <taxon>Agaricomycetidae</taxon>
        <taxon>Agaricales</taxon>
        <taxon>Agaricineae</taxon>
        <taxon>Strophariaceae</taxon>
        <taxon>Pholiota</taxon>
    </lineage>
</organism>
<evidence type="ECO:0000313" key="3">
    <source>
        <dbReference type="Proteomes" id="UP000807469"/>
    </source>
</evidence>
<sequence>MAFSRDSPCRDGPCNAPIFIEHAAPLRTSLGLPTTYADEQQRMKERMGSIVRAKEGKMVNVNARLPFNLHNHPHPTGSIHANPSSSSSLSLSSSSRSFSAAGLAAIPTLSQTSGTPHTHAQVQVHVGAPLPGPSNLSRNTPYHRDTAEFSRSSSAASRDPSASASDDGSLARNRRTPILGLRLVRVPFPDAAGVGRRGRKKRKTSAEEGVSPQAGHPSESVGMSASVMGAPMDMGAGEEEQGTPRPRHTSHRPVSGEGGSVVHLPADGGASPPSLSGSESEMTPRMEHPQAWAISVSPASEADAGGSSAGTGKSIEGPAAFVLKDEGPLTVSWGD</sequence>
<reference evidence="2" key="1">
    <citation type="submission" date="2020-11" db="EMBL/GenBank/DDBJ databases">
        <authorList>
            <consortium name="DOE Joint Genome Institute"/>
            <person name="Ahrendt S."/>
            <person name="Riley R."/>
            <person name="Andreopoulos W."/>
            <person name="Labutti K."/>
            <person name="Pangilinan J."/>
            <person name="Ruiz-Duenas F.J."/>
            <person name="Barrasa J.M."/>
            <person name="Sanchez-Garcia M."/>
            <person name="Camarero S."/>
            <person name="Miyauchi S."/>
            <person name="Serrano A."/>
            <person name="Linde D."/>
            <person name="Babiker R."/>
            <person name="Drula E."/>
            <person name="Ayuso-Fernandez I."/>
            <person name="Pacheco R."/>
            <person name="Padilla G."/>
            <person name="Ferreira P."/>
            <person name="Barriuso J."/>
            <person name="Kellner H."/>
            <person name="Castanera R."/>
            <person name="Alfaro M."/>
            <person name="Ramirez L."/>
            <person name="Pisabarro A.G."/>
            <person name="Kuo A."/>
            <person name="Tritt A."/>
            <person name="Lipzen A."/>
            <person name="He G."/>
            <person name="Yan M."/>
            <person name="Ng V."/>
            <person name="Cullen D."/>
            <person name="Martin F."/>
            <person name="Rosso M.-N."/>
            <person name="Henrissat B."/>
            <person name="Hibbett D."/>
            <person name="Martinez A.T."/>
            <person name="Grigoriev I.V."/>
        </authorList>
    </citation>
    <scope>NUCLEOTIDE SEQUENCE</scope>
    <source>
        <strain evidence="2">CIRM-BRFM 674</strain>
    </source>
</reference>
<proteinExistence type="predicted"/>
<feature type="region of interest" description="Disordered" evidence="1">
    <location>
        <begin position="126"/>
        <end position="173"/>
    </location>
</feature>
<feature type="region of interest" description="Disordered" evidence="1">
    <location>
        <begin position="191"/>
        <end position="335"/>
    </location>
</feature>
<evidence type="ECO:0000313" key="2">
    <source>
        <dbReference type="EMBL" id="KAF9482104.1"/>
    </source>
</evidence>
<protein>
    <submittedName>
        <fullName evidence="2">Uncharacterized protein</fullName>
    </submittedName>
</protein>
<dbReference type="AlphaFoldDB" id="A0A9P5Z6Q1"/>
<dbReference type="OrthoDB" id="3227079at2759"/>
<feature type="region of interest" description="Disordered" evidence="1">
    <location>
        <begin position="68"/>
        <end position="93"/>
    </location>
</feature>
<feature type="compositionally biased region" description="Low complexity" evidence="1">
    <location>
        <begin position="150"/>
        <end position="171"/>
    </location>
</feature>
<gene>
    <name evidence="2" type="ORF">BDN70DRAFT_930365</name>
</gene>
<accession>A0A9P5Z6Q1</accession>
<evidence type="ECO:0000256" key="1">
    <source>
        <dbReference type="SAM" id="MobiDB-lite"/>
    </source>
</evidence>
<dbReference type="Proteomes" id="UP000807469">
    <property type="component" value="Unassembled WGS sequence"/>
</dbReference>
<comment type="caution">
    <text evidence="2">The sequence shown here is derived from an EMBL/GenBank/DDBJ whole genome shotgun (WGS) entry which is preliminary data.</text>
</comment>
<feature type="compositionally biased region" description="Low complexity" evidence="1">
    <location>
        <begin position="84"/>
        <end position="93"/>
    </location>
</feature>
<dbReference type="EMBL" id="MU155170">
    <property type="protein sequence ID" value="KAF9482104.1"/>
    <property type="molecule type" value="Genomic_DNA"/>
</dbReference>
<feature type="compositionally biased region" description="Low complexity" evidence="1">
    <location>
        <begin position="297"/>
        <end position="312"/>
    </location>
</feature>
<keyword evidence="3" id="KW-1185">Reference proteome</keyword>